<keyword evidence="2" id="KW-0269">Exonuclease</keyword>
<gene>
    <name evidence="2" type="ORF">MNBD_IGNAVI01-2238</name>
</gene>
<dbReference type="GO" id="GO:0004519">
    <property type="term" value="F:endonuclease activity"/>
    <property type="evidence" value="ECO:0007669"/>
    <property type="project" value="UniProtKB-KW"/>
</dbReference>
<dbReference type="InterPro" id="IPR036691">
    <property type="entry name" value="Endo/exonu/phosph_ase_sf"/>
</dbReference>
<sequence>MKRITNYTILIIIFISTISFSQKMQDTLYIASWNLENLFDAVDDPGKRDEEFLPNGKKEWTQEKIDTKLEHLAKVISAMNNDKGPSILGVTEVEHRSLLDTLLNRFFRNKNYKIAYAESPDKRGIDNGLIYDSDLFALNYIETLRVNLDSGYPTRYVFLANFTYKNGSEVNVFVNHWPSRAGGEERSKPNRAKAASVLKEKIDQLLKDNNNALIIALGDFNDEPNNKSIKEILGAEFFECGEKIDKEALYNLSSKVFEEGGGTYLYRGDWNMLDQIIVSGATISDSSFHYLCNSFELFKPNFMLTKSGKYKGAATPTFGGRKYLGGYSDHIPVGAKFIVVE</sequence>
<dbReference type="Gene3D" id="3.60.10.10">
    <property type="entry name" value="Endonuclease/exonuclease/phosphatase"/>
    <property type="match status" value="1"/>
</dbReference>
<organism evidence="2">
    <name type="scientific">hydrothermal vent metagenome</name>
    <dbReference type="NCBI Taxonomy" id="652676"/>
    <lineage>
        <taxon>unclassified sequences</taxon>
        <taxon>metagenomes</taxon>
        <taxon>ecological metagenomes</taxon>
    </lineage>
</organism>
<dbReference type="GO" id="GO:0004527">
    <property type="term" value="F:exonuclease activity"/>
    <property type="evidence" value="ECO:0007669"/>
    <property type="project" value="UniProtKB-KW"/>
</dbReference>
<proteinExistence type="predicted"/>
<keyword evidence="2" id="KW-0378">Hydrolase</keyword>
<dbReference type="PANTHER" id="PTHR42834">
    <property type="entry name" value="ENDONUCLEASE/EXONUCLEASE/PHOSPHATASE FAMILY PROTEIN (AFU_ORTHOLOGUE AFUA_3G09210)"/>
    <property type="match status" value="1"/>
</dbReference>
<dbReference type="AlphaFoldDB" id="A0A3B1C4K4"/>
<dbReference type="SUPFAM" id="SSF56219">
    <property type="entry name" value="DNase I-like"/>
    <property type="match status" value="1"/>
</dbReference>
<protein>
    <submittedName>
        <fullName evidence="2">Endonuclease/exonuclease/phosphatase</fullName>
    </submittedName>
</protein>
<accession>A0A3B1C4K4</accession>
<dbReference type="Pfam" id="PF19580">
    <property type="entry name" value="Exo_endo_phos_3"/>
    <property type="match status" value="1"/>
</dbReference>
<dbReference type="PANTHER" id="PTHR42834:SF1">
    <property type="entry name" value="ENDONUCLEASE_EXONUCLEASE_PHOSPHATASE FAMILY PROTEIN (AFU_ORTHOLOGUE AFUA_3G09210)"/>
    <property type="match status" value="1"/>
</dbReference>
<feature type="domain" description="Endonuclease/exonuclease/phosphatase" evidence="1">
    <location>
        <begin position="30"/>
        <end position="333"/>
    </location>
</feature>
<name>A0A3B1C4K4_9ZZZZ</name>
<keyword evidence="2" id="KW-0255">Endonuclease</keyword>
<evidence type="ECO:0000313" key="2">
    <source>
        <dbReference type="EMBL" id="VAX18768.1"/>
    </source>
</evidence>
<keyword evidence="2" id="KW-0540">Nuclease</keyword>
<dbReference type="EMBL" id="UOGD01000114">
    <property type="protein sequence ID" value="VAX18768.1"/>
    <property type="molecule type" value="Genomic_DNA"/>
</dbReference>
<reference evidence="2" key="1">
    <citation type="submission" date="2018-06" db="EMBL/GenBank/DDBJ databases">
        <authorList>
            <person name="Zhirakovskaya E."/>
        </authorList>
    </citation>
    <scope>NUCLEOTIDE SEQUENCE</scope>
</reference>
<evidence type="ECO:0000259" key="1">
    <source>
        <dbReference type="Pfam" id="PF19580"/>
    </source>
</evidence>
<dbReference type="InterPro" id="IPR005135">
    <property type="entry name" value="Endo/exonuclease/phosphatase"/>
</dbReference>